<keyword evidence="6" id="KW-1185">Reference proteome</keyword>
<organism evidence="5 6">
    <name type="scientific">Kushneria aurantia</name>
    <dbReference type="NCBI Taxonomy" id="504092"/>
    <lineage>
        <taxon>Bacteria</taxon>
        <taxon>Pseudomonadati</taxon>
        <taxon>Pseudomonadota</taxon>
        <taxon>Gammaproteobacteria</taxon>
        <taxon>Oceanospirillales</taxon>
        <taxon>Halomonadaceae</taxon>
        <taxon>Kushneria</taxon>
    </lineage>
</organism>
<keyword evidence="3" id="KW-1133">Transmembrane helix</keyword>
<protein>
    <submittedName>
        <fullName evidence="5">CsbD family protein</fullName>
    </submittedName>
</protein>
<feature type="region of interest" description="Disordered" evidence="2">
    <location>
        <begin position="1"/>
        <end position="28"/>
    </location>
</feature>
<dbReference type="InterPro" id="IPR036629">
    <property type="entry name" value="YjbJ_sf"/>
</dbReference>
<accession>A0ABV6G2S0</accession>
<sequence length="83" mass="8903">MTDHRMEGEAQNVVGKAQQAYGDFADDKSMRTEGKLRSAAGQVQSQYGEVVDSAREFTVRQPVGALAIAAGVGFILGALMTRR</sequence>
<dbReference type="InterPro" id="IPR008462">
    <property type="entry name" value="CsbD"/>
</dbReference>
<evidence type="ECO:0000256" key="3">
    <source>
        <dbReference type="SAM" id="Phobius"/>
    </source>
</evidence>
<dbReference type="Proteomes" id="UP001589814">
    <property type="component" value="Unassembled WGS sequence"/>
</dbReference>
<feature type="domain" description="CsbD-like" evidence="4">
    <location>
        <begin position="5"/>
        <end position="55"/>
    </location>
</feature>
<name>A0ABV6G2S0_9GAMM</name>
<feature type="transmembrane region" description="Helical" evidence="3">
    <location>
        <begin position="63"/>
        <end position="81"/>
    </location>
</feature>
<evidence type="ECO:0000256" key="2">
    <source>
        <dbReference type="SAM" id="MobiDB-lite"/>
    </source>
</evidence>
<gene>
    <name evidence="5" type="ORF">ACFFHW_06230</name>
</gene>
<dbReference type="RefSeq" id="WP_019950576.1">
    <property type="nucleotide sequence ID" value="NZ_JBHLVX010000022.1"/>
</dbReference>
<comment type="similarity">
    <text evidence="1">Belongs to the UPF0337 (CsbD) family.</text>
</comment>
<dbReference type="EMBL" id="JBHLVX010000022">
    <property type="protein sequence ID" value="MFC0267594.1"/>
    <property type="molecule type" value="Genomic_DNA"/>
</dbReference>
<keyword evidence="3" id="KW-0472">Membrane</keyword>
<dbReference type="Gene3D" id="1.10.1470.10">
    <property type="entry name" value="YjbJ"/>
    <property type="match status" value="1"/>
</dbReference>
<dbReference type="SUPFAM" id="SSF69047">
    <property type="entry name" value="Hypothetical protein YjbJ"/>
    <property type="match status" value="1"/>
</dbReference>
<comment type="caution">
    <text evidence="5">The sequence shown here is derived from an EMBL/GenBank/DDBJ whole genome shotgun (WGS) entry which is preliminary data.</text>
</comment>
<proteinExistence type="inferred from homology"/>
<dbReference type="Pfam" id="PF05532">
    <property type="entry name" value="CsbD"/>
    <property type="match status" value="1"/>
</dbReference>
<evidence type="ECO:0000313" key="5">
    <source>
        <dbReference type="EMBL" id="MFC0267594.1"/>
    </source>
</evidence>
<evidence type="ECO:0000259" key="4">
    <source>
        <dbReference type="Pfam" id="PF05532"/>
    </source>
</evidence>
<evidence type="ECO:0000256" key="1">
    <source>
        <dbReference type="ARBA" id="ARBA00009129"/>
    </source>
</evidence>
<evidence type="ECO:0000313" key="6">
    <source>
        <dbReference type="Proteomes" id="UP001589814"/>
    </source>
</evidence>
<keyword evidence="3" id="KW-0812">Transmembrane</keyword>
<reference evidence="5 6" key="1">
    <citation type="submission" date="2024-09" db="EMBL/GenBank/DDBJ databases">
        <authorList>
            <person name="Sun Q."/>
            <person name="Mori K."/>
        </authorList>
    </citation>
    <scope>NUCLEOTIDE SEQUENCE [LARGE SCALE GENOMIC DNA]</scope>
    <source>
        <strain evidence="5 6">CCM 7415</strain>
    </source>
</reference>